<dbReference type="GO" id="GO:0005664">
    <property type="term" value="C:nuclear origin of replication recognition complex"/>
    <property type="evidence" value="ECO:0007669"/>
    <property type="project" value="InterPro"/>
</dbReference>
<dbReference type="Pfam" id="PF07034">
    <property type="entry name" value="ORC3_N"/>
    <property type="match status" value="1"/>
</dbReference>
<evidence type="ECO:0000259" key="1">
    <source>
        <dbReference type="Pfam" id="PF07034"/>
    </source>
</evidence>
<name>A0A803M2A0_CHEQI</name>
<proteinExistence type="predicted"/>
<dbReference type="Proteomes" id="UP000596660">
    <property type="component" value="Unplaced"/>
</dbReference>
<dbReference type="PANTHER" id="PTHR12748:SF0">
    <property type="entry name" value="ORIGIN RECOGNITION COMPLEX SUBUNIT 3"/>
    <property type="match status" value="1"/>
</dbReference>
<accession>A0A803M2A0</accession>
<dbReference type="GO" id="GO:0006270">
    <property type="term" value="P:DNA replication initiation"/>
    <property type="evidence" value="ECO:0007669"/>
    <property type="project" value="TreeGrafter"/>
</dbReference>
<organism evidence="2 3">
    <name type="scientific">Chenopodium quinoa</name>
    <name type="common">Quinoa</name>
    <dbReference type="NCBI Taxonomy" id="63459"/>
    <lineage>
        <taxon>Eukaryota</taxon>
        <taxon>Viridiplantae</taxon>
        <taxon>Streptophyta</taxon>
        <taxon>Embryophyta</taxon>
        <taxon>Tracheophyta</taxon>
        <taxon>Spermatophyta</taxon>
        <taxon>Magnoliopsida</taxon>
        <taxon>eudicotyledons</taxon>
        <taxon>Gunneridae</taxon>
        <taxon>Pentapetalae</taxon>
        <taxon>Caryophyllales</taxon>
        <taxon>Chenopodiaceae</taxon>
        <taxon>Chenopodioideae</taxon>
        <taxon>Atripliceae</taxon>
        <taxon>Chenopodium</taxon>
    </lineage>
</organism>
<dbReference type="GO" id="GO:0031261">
    <property type="term" value="C:DNA replication preinitiation complex"/>
    <property type="evidence" value="ECO:0007669"/>
    <property type="project" value="TreeGrafter"/>
</dbReference>
<dbReference type="InterPro" id="IPR020795">
    <property type="entry name" value="ORC3"/>
</dbReference>
<keyword evidence="3" id="KW-1185">Reference proteome</keyword>
<dbReference type="AlphaFoldDB" id="A0A803M2A0"/>
<dbReference type="GO" id="GO:0005656">
    <property type="term" value="C:nuclear pre-replicative complex"/>
    <property type="evidence" value="ECO:0007669"/>
    <property type="project" value="TreeGrafter"/>
</dbReference>
<protein>
    <recommendedName>
        <fullName evidence="1">Origin recognition complex subunit 3 N-terminal domain-containing protein</fullName>
    </recommendedName>
</protein>
<dbReference type="GO" id="GO:0003688">
    <property type="term" value="F:DNA replication origin binding"/>
    <property type="evidence" value="ECO:0007669"/>
    <property type="project" value="TreeGrafter"/>
</dbReference>
<reference evidence="2" key="2">
    <citation type="submission" date="2021-03" db="UniProtKB">
        <authorList>
            <consortium name="EnsemblPlants"/>
        </authorList>
    </citation>
    <scope>IDENTIFICATION</scope>
</reference>
<evidence type="ECO:0000313" key="2">
    <source>
        <dbReference type="EnsemblPlants" id="AUR62022348-RA:cds"/>
    </source>
</evidence>
<dbReference type="EnsemblPlants" id="AUR62022348-RA">
    <property type="protein sequence ID" value="AUR62022348-RA:cds"/>
    <property type="gene ID" value="AUR62022348"/>
</dbReference>
<sequence>MEFVDHQLTFEELSNHLKSGGCHVANMSSLDFSAKNGIGGCLTRLLRKFLTVTLDDADMSILASWYCGQRESTPVVIIIEDMERFCASVLSNFILMLRSQKSDAPKDPKLWNSKAVALIEWMLRPCWEIPEEEFKLICWSSINICTAPVAALGEADCCHHFMTLQYCK</sequence>
<dbReference type="InterPro" id="IPR045667">
    <property type="entry name" value="ORC3_N"/>
</dbReference>
<dbReference type="PANTHER" id="PTHR12748">
    <property type="entry name" value="ORIGIN RECOGNITION COMPLEX SUBUNIT 3"/>
    <property type="match status" value="1"/>
</dbReference>
<reference evidence="2" key="1">
    <citation type="journal article" date="2017" name="Nature">
        <title>The genome of Chenopodium quinoa.</title>
        <authorList>
            <person name="Jarvis D.E."/>
            <person name="Ho Y.S."/>
            <person name="Lightfoot D.J."/>
            <person name="Schmoeckel S.M."/>
            <person name="Li B."/>
            <person name="Borm T.J.A."/>
            <person name="Ohyanagi H."/>
            <person name="Mineta K."/>
            <person name="Michell C.T."/>
            <person name="Saber N."/>
            <person name="Kharbatia N.M."/>
            <person name="Rupper R.R."/>
            <person name="Sharp A.R."/>
            <person name="Dally N."/>
            <person name="Boughton B.A."/>
            <person name="Woo Y.H."/>
            <person name="Gao G."/>
            <person name="Schijlen E.G.W.M."/>
            <person name="Guo X."/>
            <person name="Momin A.A."/>
            <person name="Negrao S."/>
            <person name="Al-Babili S."/>
            <person name="Gehring C."/>
            <person name="Roessner U."/>
            <person name="Jung C."/>
            <person name="Murphy K."/>
            <person name="Arold S.T."/>
            <person name="Gojobori T."/>
            <person name="van der Linden C.G."/>
            <person name="van Loo E.N."/>
            <person name="Jellen E.N."/>
            <person name="Maughan P.J."/>
            <person name="Tester M."/>
        </authorList>
    </citation>
    <scope>NUCLEOTIDE SEQUENCE [LARGE SCALE GENOMIC DNA]</scope>
    <source>
        <strain evidence="2">cv. PI 614886</strain>
    </source>
</reference>
<feature type="domain" description="Origin recognition complex subunit 3 N-terminal" evidence="1">
    <location>
        <begin position="3"/>
        <end position="100"/>
    </location>
</feature>
<dbReference type="Gramene" id="AUR62022348-RA">
    <property type="protein sequence ID" value="AUR62022348-RA:cds"/>
    <property type="gene ID" value="AUR62022348"/>
</dbReference>
<evidence type="ECO:0000313" key="3">
    <source>
        <dbReference type="Proteomes" id="UP000596660"/>
    </source>
</evidence>